<protein>
    <submittedName>
        <fullName evidence="2">LanC-like protein GCL1</fullName>
    </submittedName>
</protein>
<reference evidence="2" key="1">
    <citation type="submission" date="2025-08" db="UniProtKB">
        <authorList>
            <consortium name="RefSeq"/>
        </authorList>
    </citation>
    <scope>IDENTIFICATION</scope>
</reference>
<evidence type="ECO:0000313" key="2">
    <source>
        <dbReference type="RefSeq" id="XP_010248544.1"/>
    </source>
</evidence>
<dbReference type="Gene3D" id="1.50.10.10">
    <property type="match status" value="1"/>
</dbReference>
<keyword evidence="1" id="KW-1185">Reference proteome</keyword>
<proteinExistence type="predicted"/>
<dbReference type="KEGG" id="nnu:104591428"/>
<dbReference type="InterPro" id="IPR012341">
    <property type="entry name" value="6hp_glycosidase-like_sf"/>
</dbReference>
<gene>
    <name evidence="2" type="primary">LOC104591428</name>
</gene>
<dbReference type="InParanoid" id="A0A1U7ZL06"/>
<dbReference type="GO" id="GO:0031179">
    <property type="term" value="P:peptide modification"/>
    <property type="evidence" value="ECO:0007669"/>
    <property type="project" value="InterPro"/>
</dbReference>
<dbReference type="OMA" id="VQWSHRA"/>
<dbReference type="Pfam" id="PF05147">
    <property type="entry name" value="LANC_like"/>
    <property type="match status" value="1"/>
</dbReference>
<dbReference type="AlphaFoldDB" id="A0A1U7ZL06"/>
<dbReference type="PANTHER" id="PTHR12736">
    <property type="entry name" value="LANC-LIKE PROTEIN"/>
    <property type="match status" value="1"/>
</dbReference>
<evidence type="ECO:0000313" key="1">
    <source>
        <dbReference type="Proteomes" id="UP000189703"/>
    </source>
</evidence>
<accession>A0A1U7ZL06</accession>
<dbReference type="Proteomes" id="UP000189703">
    <property type="component" value="Unplaced"/>
</dbReference>
<dbReference type="SUPFAM" id="SSF158745">
    <property type="entry name" value="LanC-like"/>
    <property type="match status" value="1"/>
</dbReference>
<dbReference type="OrthoDB" id="10257263at2759"/>
<dbReference type="PANTHER" id="PTHR12736:SF25">
    <property type="entry name" value="LANC-LIKE PROTEIN GCL1"/>
    <property type="match status" value="1"/>
</dbReference>
<dbReference type="GeneID" id="104591428"/>
<dbReference type="eggNOG" id="KOG2787">
    <property type="taxonomic scope" value="Eukaryota"/>
</dbReference>
<name>A0A1U7ZL06_NELNU</name>
<dbReference type="GO" id="GO:0005975">
    <property type="term" value="P:carbohydrate metabolic process"/>
    <property type="evidence" value="ECO:0007669"/>
    <property type="project" value="InterPro"/>
</dbReference>
<organism evidence="1 2">
    <name type="scientific">Nelumbo nucifera</name>
    <name type="common">Sacred lotus</name>
    <dbReference type="NCBI Taxonomy" id="4432"/>
    <lineage>
        <taxon>Eukaryota</taxon>
        <taxon>Viridiplantae</taxon>
        <taxon>Streptophyta</taxon>
        <taxon>Embryophyta</taxon>
        <taxon>Tracheophyta</taxon>
        <taxon>Spermatophyta</taxon>
        <taxon>Magnoliopsida</taxon>
        <taxon>Proteales</taxon>
        <taxon>Nelumbonaceae</taxon>
        <taxon>Nelumbo</taxon>
    </lineage>
</organism>
<dbReference type="InterPro" id="IPR007822">
    <property type="entry name" value="LANC-like"/>
</dbReference>
<dbReference type="RefSeq" id="XP_010248544.1">
    <property type="nucleotide sequence ID" value="XM_010250242.2"/>
</dbReference>
<sequence length="121" mass="13541">MLFLRDNPGNKDVPVQDAEDVKDTFRYMMKNRFPHSGNYPSSEDNSRDKLVQWSHRATGMAITLCNAAWVFSCDREFRDAATEAGEVVWKNGLARKVGLSDGVSGNAYAFLSDILLTCMSI</sequence>